<evidence type="ECO:0000256" key="1">
    <source>
        <dbReference type="ARBA" id="ARBA00022574"/>
    </source>
</evidence>
<feature type="compositionally biased region" description="Polar residues" evidence="3">
    <location>
        <begin position="291"/>
        <end position="300"/>
    </location>
</feature>
<keyword evidence="1" id="KW-0853">WD repeat</keyword>
<dbReference type="AlphaFoldDB" id="A0A9P8A6Q4"/>
<dbReference type="PANTHER" id="PTHR22850">
    <property type="entry name" value="WD40 REPEAT FAMILY"/>
    <property type="match status" value="1"/>
</dbReference>
<dbReference type="SUPFAM" id="SSF50978">
    <property type="entry name" value="WD40 repeat-like"/>
    <property type="match status" value="1"/>
</dbReference>
<gene>
    <name evidence="4" type="ORF">KVV02_007845</name>
</gene>
<name>A0A9P8A6Q4_MORAP</name>
<reference evidence="4" key="1">
    <citation type="submission" date="2021-07" db="EMBL/GenBank/DDBJ databases">
        <title>Draft genome of Mortierella alpina, strain LL118, isolated from an aspen leaf litter sample.</title>
        <authorList>
            <person name="Yang S."/>
            <person name="Vinatzer B.A."/>
        </authorList>
    </citation>
    <scope>NUCLEOTIDE SEQUENCE</scope>
    <source>
        <strain evidence="4">LL118</strain>
    </source>
</reference>
<keyword evidence="2" id="KW-0677">Repeat</keyword>
<dbReference type="Gene3D" id="2.130.10.10">
    <property type="entry name" value="YVTN repeat-like/Quinoprotein amine dehydrogenase"/>
    <property type="match status" value="1"/>
</dbReference>
<evidence type="ECO:0000313" key="4">
    <source>
        <dbReference type="EMBL" id="KAG9323835.1"/>
    </source>
</evidence>
<dbReference type="InterPro" id="IPR036322">
    <property type="entry name" value="WD40_repeat_dom_sf"/>
</dbReference>
<proteinExistence type="predicted"/>
<evidence type="ECO:0000256" key="2">
    <source>
        <dbReference type="ARBA" id="ARBA00022737"/>
    </source>
</evidence>
<evidence type="ECO:0000256" key="3">
    <source>
        <dbReference type="SAM" id="MobiDB-lite"/>
    </source>
</evidence>
<feature type="region of interest" description="Disordered" evidence="3">
    <location>
        <begin position="287"/>
        <end position="306"/>
    </location>
</feature>
<dbReference type="InterPro" id="IPR015943">
    <property type="entry name" value="WD40/YVTN_repeat-like_dom_sf"/>
</dbReference>
<sequence>MEEAEDWCCQRTRASVCTQAQDRRHNESAGRGASEQKKHHSPIRLNLLLQRVATLADRSMASRTADKRTTFEVRNLATSVLAKDLSSFLGLGQEAIVTESGLNRDPTNQTKSLNVSVNTLDEAMAVFRRHNFTKFGDRFIQLAFLPREIYNSIPLLQIRVMNKMIEIKDVYSYFRNYGFVISVFQRSAPRCSIFDIYYNDLNQARSAAAQVRGQSFKNARSLTGLVPKKPILKNTDFAPVFWTPPPVPQKIKGSLIGVPTNITVPAKSAMPVVQVAHVVKGAAKDLPGSHAGSSIQQGIQRTAAEQRLQKGDKSVVHYEYCLQPGEIIPDHIDFRFMRKPREKWYDSAFISYETLYNLSSQSTQGLVSISTLAWGSQLDISTFRLHYGSSFTPKNTKVQCPVASCLTVEMRQYGDKESAAEVLGIRNTGRLPVSSDALAEGINITARGAIMAMKCLESGHLVTASKSKQGDSDLYVWDMRDSSETAKVATAKLYANQKGSIWFDARGMDVCSVDRIGTIRLYDLTKTVASSESATPDLDYMSKADIDMKCNFYSSSISINGFDSTVLVGSSEHAQVARWDSRSPSAPSTTTSCLDKSQRLYGRSSFDPIYDVEWNPNNSNEFMTVHKRTVRVWDARKMDQDSFATFHNLGDVRLRKAAWSPHRTDVIAGLTFEGQVRIWRINKFDGPADPTTLEQQPEPFRAISDFAWCPYLEDVISTVAPGTANEPGNIQVWRPRNMHSSDDHGEP</sequence>
<organism evidence="4 5">
    <name type="scientific">Mortierella alpina</name>
    <name type="common">Oleaginous fungus</name>
    <name type="synonym">Mortierella renispora</name>
    <dbReference type="NCBI Taxonomy" id="64518"/>
    <lineage>
        <taxon>Eukaryota</taxon>
        <taxon>Fungi</taxon>
        <taxon>Fungi incertae sedis</taxon>
        <taxon>Mucoromycota</taxon>
        <taxon>Mortierellomycotina</taxon>
        <taxon>Mortierellomycetes</taxon>
        <taxon>Mortierellales</taxon>
        <taxon>Mortierellaceae</taxon>
        <taxon>Mortierella</taxon>
    </lineage>
</organism>
<feature type="region of interest" description="Disordered" evidence="3">
    <location>
        <begin position="723"/>
        <end position="747"/>
    </location>
</feature>
<dbReference type="EMBL" id="JAIFTL010000086">
    <property type="protein sequence ID" value="KAG9323835.1"/>
    <property type="molecule type" value="Genomic_DNA"/>
</dbReference>
<dbReference type="InterPro" id="IPR050459">
    <property type="entry name" value="WD_repeat_RBAP46/RBAP48/MSI1"/>
</dbReference>
<accession>A0A9P8A6Q4</accession>
<evidence type="ECO:0000313" key="5">
    <source>
        <dbReference type="Proteomes" id="UP000717515"/>
    </source>
</evidence>
<dbReference type="Proteomes" id="UP000717515">
    <property type="component" value="Unassembled WGS sequence"/>
</dbReference>
<feature type="region of interest" description="Disordered" evidence="3">
    <location>
        <begin position="18"/>
        <end position="40"/>
    </location>
</feature>
<comment type="caution">
    <text evidence="4">The sequence shown here is derived from an EMBL/GenBank/DDBJ whole genome shotgun (WGS) entry which is preliminary data.</text>
</comment>
<protein>
    <submittedName>
        <fullName evidence="4">Uncharacterized protein</fullName>
    </submittedName>
</protein>